<organism evidence="3 4">
    <name type="scientific">Nocardia salmonicida</name>
    <dbReference type="NCBI Taxonomy" id="53431"/>
    <lineage>
        <taxon>Bacteria</taxon>
        <taxon>Bacillati</taxon>
        <taxon>Actinomycetota</taxon>
        <taxon>Actinomycetes</taxon>
        <taxon>Mycobacteriales</taxon>
        <taxon>Nocardiaceae</taxon>
        <taxon>Nocardia</taxon>
    </lineage>
</organism>
<dbReference type="EC" id="2.1.1.171" evidence="3"/>
<name>A0ABZ1N6C5_9NOCA</name>
<dbReference type="PANTHER" id="PTHR43542">
    <property type="entry name" value="METHYLTRANSFERASE"/>
    <property type="match status" value="1"/>
</dbReference>
<gene>
    <name evidence="3" type="primary">rsmD</name>
    <name evidence="3" type="ORF">OG308_30205</name>
</gene>
<evidence type="ECO:0000256" key="2">
    <source>
        <dbReference type="ARBA" id="ARBA00022679"/>
    </source>
</evidence>
<protein>
    <submittedName>
        <fullName evidence="3">16S rRNA (Guanine(966)-N(2))-methyltransferase RsmD</fullName>
        <ecNumber evidence="3">2.1.1.171</ecNumber>
    </submittedName>
</protein>
<dbReference type="Proteomes" id="UP001621418">
    <property type="component" value="Chromosome"/>
</dbReference>
<dbReference type="RefSeq" id="WP_328656111.1">
    <property type="nucleotide sequence ID" value="NZ_CP108014.1"/>
</dbReference>
<keyword evidence="4" id="KW-1185">Reference proteome</keyword>
<dbReference type="Pfam" id="PF03602">
    <property type="entry name" value="Cons_hypoth95"/>
    <property type="match status" value="1"/>
</dbReference>
<accession>A0ABZ1N6C5</accession>
<dbReference type="NCBIfam" id="TIGR00095">
    <property type="entry name" value="16S rRNA (guanine(966)-N(2))-methyltransferase RsmD"/>
    <property type="match status" value="1"/>
</dbReference>
<evidence type="ECO:0000313" key="4">
    <source>
        <dbReference type="Proteomes" id="UP001621418"/>
    </source>
</evidence>
<evidence type="ECO:0000256" key="1">
    <source>
        <dbReference type="ARBA" id="ARBA00022603"/>
    </source>
</evidence>
<dbReference type="InterPro" id="IPR029063">
    <property type="entry name" value="SAM-dependent_MTases_sf"/>
</dbReference>
<dbReference type="CDD" id="cd02440">
    <property type="entry name" value="AdoMet_MTases"/>
    <property type="match status" value="1"/>
</dbReference>
<keyword evidence="2 3" id="KW-0808">Transferase</keyword>
<dbReference type="GeneID" id="91378416"/>
<dbReference type="Gene3D" id="3.40.50.150">
    <property type="entry name" value="Vaccinia Virus protein VP39"/>
    <property type="match status" value="1"/>
</dbReference>
<dbReference type="InterPro" id="IPR002052">
    <property type="entry name" value="DNA_methylase_N6_adenine_CS"/>
</dbReference>
<dbReference type="PIRSF" id="PIRSF004553">
    <property type="entry name" value="CHP00095"/>
    <property type="match status" value="1"/>
</dbReference>
<dbReference type="PROSITE" id="PS00092">
    <property type="entry name" value="N6_MTASE"/>
    <property type="match status" value="1"/>
</dbReference>
<dbReference type="GO" id="GO:0052913">
    <property type="term" value="F:16S rRNA (guanine(966)-N(2))-methyltransferase activity"/>
    <property type="evidence" value="ECO:0007669"/>
    <property type="project" value="UniProtKB-EC"/>
</dbReference>
<dbReference type="SUPFAM" id="SSF53335">
    <property type="entry name" value="S-adenosyl-L-methionine-dependent methyltransferases"/>
    <property type="match status" value="1"/>
</dbReference>
<reference evidence="3 4" key="1">
    <citation type="submission" date="2022-10" db="EMBL/GenBank/DDBJ databases">
        <title>The complete genomes of actinobacterial strains from the NBC collection.</title>
        <authorList>
            <person name="Joergensen T.S."/>
            <person name="Alvarez Arevalo M."/>
            <person name="Sterndorff E.B."/>
            <person name="Faurdal D."/>
            <person name="Vuksanovic O."/>
            <person name="Mourched A.-S."/>
            <person name="Charusanti P."/>
            <person name="Shaw S."/>
            <person name="Blin K."/>
            <person name="Weber T."/>
        </authorList>
    </citation>
    <scope>NUCLEOTIDE SEQUENCE [LARGE SCALE GENOMIC DNA]</scope>
    <source>
        <strain evidence="3 4">NBC_01413</strain>
    </source>
</reference>
<dbReference type="EMBL" id="CP109527">
    <property type="protein sequence ID" value="WTY35498.1"/>
    <property type="molecule type" value="Genomic_DNA"/>
</dbReference>
<sequence>MTRIVAGVAGGRRLKVPPAGTRPTSDRVREALFSAIDARLDLDGTLVLDLYAGSGALGLEALSRGAEQALLVESDRKAAEVVRANIAELGLPGAELRLGTVSSVLKQTAPRAYDVVFSDPPYDVSTEDVIADLAALANNGWLAPDALVAVERSSRSPEITWPTGYVALKVRKYGETRVELAEFGASV</sequence>
<proteinExistence type="predicted"/>
<dbReference type="PANTHER" id="PTHR43542:SF1">
    <property type="entry name" value="METHYLTRANSFERASE"/>
    <property type="match status" value="1"/>
</dbReference>
<dbReference type="InterPro" id="IPR004398">
    <property type="entry name" value="RNA_MeTrfase_RsmD"/>
</dbReference>
<keyword evidence="1 3" id="KW-0489">Methyltransferase</keyword>
<evidence type="ECO:0000313" key="3">
    <source>
        <dbReference type="EMBL" id="WTY35498.1"/>
    </source>
</evidence>